<comment type="caution">
    <text evidence="1">The sequence shown here is derived from an EMBL/GenBank/DDBJ whole genome shotgun (WGS) entry which is preliminary data.</text>
</comment>
<dbReference type="AlphaFoldDB" id="A0A7J6US44"/>
<reference evidence="1 2" key="1">
    <citation type="submission" date="2020-06" db="EMBL/GenBank/DDBJ databases">
        <title>Transcriptomic and genomic resources for Thalictrum thalictroides and T. hernandezii: Facilitating candidate gene discovery in an emerging model plant lineage.</title>
        <authorList>
            <person name="Arias T."/>
            <person name="Riano-Pachon D.M."/>
            <person name="Di Stilio V.S."/>
        </authorList>
    </citation>
    <scope>NUCLEOTIDE SEQUENCE [LARGE SCALE GENOMIC DNA]</scope>
    <source>
        <strain evidence="2">cv. WT478/WT964</strain>
        <tissue evidence="1">Leaves</tissue>
    </source>
</reference>
<gene>
    <name evidence="1" type="ORF">FRX31_035330</name>
</gene>
<evidence type="ECO:0000313" key="2">
    <source>
        <dbReference type="Proteomes" id="UP000554482"/>
    </source>
</evidence>
<name>A0A7J6US44_THATH</name>
<dbReference type="EMBL" id="JABWDY010044515">
    <property type="protein sequence ID" value="KAF5175082.1"/>
    <property type="molecule type" value="Genomic_DNA"/>
</dbReference>
<accession>A0A7J6US44</accession>
<keyword evidence="2" id="KW-1185">Reference proteome</keyword>
<organism evidence="1 2">
    <name type="scientific">Thalictrum thalictroides</name>
    <name type="common">Rue-anemone</name>
    <name type="synonym">Anemone thalictroides</name>
    <dbReference type="NCBI Taxonomy" id="46969"/>
    <lineage>
        <taxon>Eukaryota</taxon>
        <taxon>Viridiplantae</taxon>
        <taxon>Streptophyta</taxon>
        <taxon>Embryophyta</taxon>
        <taxon>Tracheophyta</taxon>
        <taxon>Spermatophyta</taxon>
        <taxon>Magnoliopsida</taxon>
        <taxon>Ranunculales</taxon>
        <taxon>Ranunculaceae</taxon>
        <taxon>Thalictroideae</taxon>
        <taxon>Thalictrum</taxon>
    </lineage>
</organism>
<proteinExistence type="predicted"/>
<dbReference type="Proteomes" id="UP000554482">
    <property type="component" value="Unassembled WGS sequence"/>
</dbReference>
<protein>
    <submittedName>
        <fullName evidence="1">Uncharacterized protein</fullName>
    </submittedName>
</protein>
<sequence length="71" mass="8134">MGIPKNQQLFLSNSDTRKALPIRLEGLVLQCKVSVFKEIEPSFSPKKKRFKLILIKQPAENVSKYLFLKSA</sequence>
<evidence type="ECO:0000313" key="1">
    <source>
        <dbReference type="EMBL" id="KAF5175082.1"/>
    </source>
</evidence>